<organism evidence="2">
    <name type="scientific">bioreactor metagenome</name>
    <dbReference type="NCBI Taxonomy" id="1076179"/>
    <lineage>
        <taxon>unclassified sequences</taxon>
        <taxon>metagenomes</taxon>
        <taxon>ecological metagenomes</taxon>
    </lineage>
</organism>
<comment type="caution">
    <text evidence="2">The sequence shown here is derived from an EMBL/GenBank/DDBJ whole genome shotgun (WGS) entry which is preliminary data.</text>
</comment>
<accession>A0A645GX17</accession>
<gene>
    <name evidence="2" type="ORF">SDC9_175633</name>
</gene>
<dbReference type="EMBL" id="VSSQ01078377">
    <property type="protein sequence ID" value="MPN28193.1"/>
    <property type="molecule type" value="Genomic_DNA"/>
</dbReference>
<feature type="compositionally biased region" description="Basic and acidic residues" evidence="1">
    <location>
        <begin position="1"/>
        <end position="12"/>
    </location>
</feature>
<reference evidence="2" key="1">
    <citation type="submission" date="2019-08" db="EMBL/GenBank/DDBJ databases">
        <authorList>
            <person name="Kucharzyk K."/>
            <person name="Murdoch R.W."/>
            <person name="Higgins S."/>
            <person name="Loffler F."/>
        </authorList>
    </citation>
    <scope>NUCLEOTIDE SEQUENCE</scope>
</reference>
<sequence length="63" mass="6825">MAVMDHRPKHDAGSPLRHGLTRQLHRAAHAVTKAGGLGQEKLHAVTRSPKVPMRVIKSSATAR</sequence>
<feature type="region of interest" description="Disordered" evidence="1">
    <location>
        <begin position="1"/>
        <end position="21"/>
    </location>
</feature>
<name>A0A645GX17_9ZZZZ</name>
<evidence type="ECO:0000256" key="1">
    <source>
        <dbReference type="SAM" id="MobiDB-lite"/>
    </source>
</evidence>
<proteinExistence type="predicted"/>
<dbReference type="AlphaFoldDB" id="A0A645GX17"/>
<protein>
    <submittedName>
        <fullName evidence="2">Uncharacterized protein</fullName>
    </submittedName>
</protein>
<evidence type="ECO:0000313" key="2">
    <source>
        <dbReference type="EMBL" id="MPN28193.1"/>
    </source>
</evidence>